<dbReference type="EMBL" id="JASCZI010120969">
    <property type="protein sequence ID" value="MED6158356.1"/>
    <property type="molecule type" value="Genomic_DNA"/>
</dbReference>
<dbReference type="Gene3D" id="1.10.8.60">
    <property type="match status" value="1"/>
</dbReference>
<name>A0ABU6UAT2_9FABA</name>
<comment type="caution">
    <text evidence="2">The sequence shown here is derived from an EMBL/GenBank/DDBJ whole genome shotgun (WGS) entry which is preliminary data.</text>
</comment>
<keyword evidence="3" id="KW-1185">Reference proteome</keyword>
<dbReference type="Pfam" id="PF17862">
    <property type="entry name" value="AAA_lid_3"/>
    <property type="match status" value="1"/>
</dbReference>
<evidence type="ECO:0000313" key="3">
    <source>
        <dbReference type="Proteomes" id="UP001341840"/>
    </source>
</evidence>
<accession>A0ABU6UAT2</accession>
<proteinExistence type="predicted"/>
<dbReference type="Proteomes" id="UP001341840">
    <property type="component" value="Unassembled WGS sequence"/>
</dbReference>
<evidence type="ECO:0000313" key="2">
    <source>
        <dbReference type="EMBL" id="MED6158356.1"/>
    </source>
</evidence>
<sequence length="98" mass="10854">MEALARGKPIDLTVKFRDIAKACEYFSGADLAELMNEAAKAADEKLTRVEASGDTITFKLRHFDIARSKVFPPLSLEEKHRYESSTESFKASRGSGKA</sequence>
<gene>
    <name evidence="2" type="ORF">PIB30_032111</name>
</gene>
<organism evidence="2 3">
    <name type="scientific">Stylosanthes scabra</name>
    <dbReference type="NCBI Taxonomy" id="79078"/>
    <lineage>
        <taxon>Eukaryota</taxon>
        <taxon>Viridiplantae</taxon>
        <taxon>Streptophyta</taxon>
        <taxon>Embryophyta</taxon>
        <taxon>Tracheophyta</taxon>
        <taxon>Spermatophyta</taxon>
        <taxon>Magnoliopsida</taxon>
        <taxon>eudicotyledons</taxon>
        <taxon>Gunneridae</taxon>
        <taxon>Pentapetalae</taxon>
        <taxon>rosids</taxon>
        <taxon>fabids</taxon>
        <taxon>Fabales</taxon>
        <taxon>Fabaceae</taxon>
        <taxon>Papilionoideae</taxon>
        <taxon>50 kb inversion clade</taxon>
        <taxon>dalbergioids sensu lato</taxon>
        <taxon>Dalbergieae</taxon>
        <taxon>Pterocarpus clade</taxon>
        <taxon>Stylosanthes</taxon>
    </lineage>
</organism>
<reference evidence="2 3" key="1">
    <citation type="journal article" date="2023" name="Plants (Basel)">
        <title>Bridging the Gap: Combining Genomics and Transcriptomics Approaches to Understand Stylosanthes scabra, an Orphan Legume from the Brazilian Caatinga.</title>
        <authorList>
            <person name="Ferreira-Neto J.R.C."/>
            <person name="da Silva M.D."/>
            <person name="Binneck E."/>
            <person name="de Melo N.F."/>
            <person name="da Silva R.H."/>
            <person name="de Melo A.L.T.M."/>
            <person name="Pandolfi V."/>
            <person name="Bustamante F.O."/>
            <person name="Brasileiro-Vidal A.C."/>
            <person name="Benko-Iseppon A.M."/>
        </authorList>
    </citation>
    <scope>NUCLEOTIDE SEQUENCE [LARGE SCALE GENOMIC DNA]</scope>
    <source>
        <tissue evidence="2">Leaves</tissue>
    </source>
</reference>
<protein>
    <recommendedName>
        <fullName evidence="1">AAA ATPase AAA+ lid domain-containing protein</fullName>
    </recommendedName>
</protein>
<dbReference type="InterPro" id="IPR041569">
    <property type="entry name" value="AAA_lid_3"/>
</dbReference>
<feature type="domain" description="AAA ATPase AAA+ lid" evidence="1">
    <location>
        <begin position="14"/>
        <end position="42"/>
    </location>
</feature>
<evidence type="ECO:0000259" key="1">
    <source>
        <dbReference type="Pfam" id="PF17862"/>
    </source>
</evidence>